<dbReference type="Proteomes" id="UP000823401">
    <property type="component" value="Unassembled WGS sequence"/>
</dbReference>
<accession>A0ABS0LHN0</accession>
<proteinExistence type="predicted"/>
<dbReference type="Pfam" id="PF14390">
    <property type="entry name" value="DUF4420"/>
    <property type="match status" value="1"/>
</dbReference>
<reference evidence="1 2" key="1">
    <citation type="submission" date="2020-07" db="EMBL/GenBank/DDBJ databases">
        <title>Facklamia lactis sp. nov., isolated from raw milk.</title>
        <authorList>
            <person name="Doll E.V."/>
            <person name="Huptas C."/>
            <person name="Staib L."/>
            <person name="Wenning M."/>
            <person name="Scherer S."/>
        </authorList>
    </citation>
    <scope>NUCLEOTIDE SEQUENCE [LARGE SCALE GENOMIC DNA]</scope>
    <source>
        <strain evidence="1 2">DSM 104272</strain>
    </source>
</reference>
<dbReference type="EMBL" id="JACCEL010000005">
    <property type="protein sequence ID" value="MBG9977796.1"/>
    <property type="molecule type" value="Genomic_DNA"/>
</dbReference>
<dbReference type="InterPro" id="IPR025534">
    <property type="entry name" value="DUF4420"/>
</dbReference>
<organism evidence="1 2">
    <name type="scientific">Ruoffia tabacinasalis</name>
    <dbReference type="NCBI Taxonomy" id="87458"/>
    <lineage>
        <taxon>Bacteria</taxon>
        <taxon>Bacillati</taxon>
        <taxon>Bacillota</taxon>
        <taxon>Bacilli</taxon>
        <taxon>Lactobacillales</taxon>
        <taxon>Aerococcaceae</taxon>
        <taxon>Ruoffia</taxon>
    </lineage>
</organism>
<keyword evidence="2" id="KW-1185">Reference proteome</keyword>
<dbReference type="RefSeq" id="WP_197103955.1">
    <property type="nucleotide sequence ID" value="NZ_JACCEL010000005.1"/>
</dbReference>
<protein>
    <submittedName>
        <fullName evidence="1">PD-(D/E)XK motif protein</fullName>
    </submittedName>
</protein>
<evidence type="ECO:0000313" key="2">
    <source>
        <dbReference type="Proteomes" id="UP000823401"/>
    </source>
</evidence>
<evidence type="ECO:0000313" key="1">
    <source>
        <dbReference type="EMBL" id="MBG9977796.1"/>
    </source>
</evidence>
<sequence>MTNNTHKRIKGTDQVGIFIGEDEEQRFSLLIVFTEKPKVTVNSNVILSSVRLRKDRDWALEISLLDENYRGVFQILIDDLVSVVLPEKNQLFAERKILKRYNEWTQLFEEFRENRLSYPMMQGLAGELFFINNVLTKHYEIEDIIKAWIGPNGGNQDFHFSDNWYEVKTKSRNKNSVTISNDFQLNATSDGDLVVIDCEKTSINNAKGVNIMDLYESIADKIYDQQTLHNYNKKLYNLKFVPSEEYREPNFLISKIVHYNITEEFPKLIETPNLNAFHNIKFDVSLPAIKQFISKEVDLNDL</sequence>
<comment type="caution">
    <text evidence="1">The sequence shown here is derived from an EMBL/GenBank/DDBJ whole genome shotgun (WGS) entry which is preliminary data.</text>
</comment>
<gene>
    <name evidence="1" type="ORF">HYQ42_03255</name>
</gene>
<name>A0ABS0LHN0_9LACT</name>